<dbReference type="GO" id="GO:0003924">
    <property type="term" value="F:GTPase activity"/>
    <property type="evidence" value="ECO:0007669"/>
    <property type="project" value="InterPro"/>
</dbReference>
<organism evidence="9 10">
    <name type="scientific">Thiocapsa roseopersicina</name>
    <dbReference type="NCBI Taxonomy" id="1058"/>
    <lineage>
        <taxon>Bacteria</taxon>
        <taxon>Pseudomonadati</taxon>
        <taxon>Pseudomonadota</taxon>
        <taxon>Gammaproteobacteria</taxon>
        <taxon>Chromatiales</taxon>
        <taxon>Chromatiaceae</taxon>
        <taxon>Thiocapsa</taxon>
    </lineage>
</organism>
<dbReference type="Pfam" id="PF00350">
    <property type="entry name" value="Dynamin_N"/>
    <property type="match status" value="1"/>
</dbReference>
<feature type="domain" description="Dynamin N-terminal" evidence="8">
    <location>
        <begin position="48"/>
        <end position="221"/>
    </location>
</feature>
<evidence type="ECO:0000256" key="3">
    <source>
        <dbReference type="ARBA" id="ARBA00022801"/>
    </source>
</evidence>
<dbReference type="InterPro" id="IPR027094">
    <property type="entry name" value="Mitofusin_fam"/>
</dbReference>
<keyword evidence="7" id="KW-0812">Transmembrane</keyword>
<dbReference type="Gene3D" id="3.40.50.300">
    <property type="entry name" value="P-loop containing nucleotide triphosphate hydrolases"/>
    <property type="match status" value="1"/>
</dbReference>
<accession>A0A1H3BIN9</accession>
<dbReference type="PANTHER" id="PTHR10465:SF0">
    <property type="entry name" value="SARCALUMENIN"/>
    <property type="match status" value="1"/>
</dbReference>
<keyword evidence="5 7" id="KW-0472">Membrane</keyword>
<protein>
    <submittedName>
        <fullName evidence="9">Dynamin family protein</fullName>
    </submittedName>
</protein>
<evidence type="ECO:0000256" key="5">
    <source>
        <dbReference type="ARBA" id="ARBA00023136"/>
    </source>
</evidence>
<dbReference type="PANTHER" id="PTHR10465">
    <property type="entry name" value="TRANSMEMBRANE GTPASE FZO1"/>
    <property type="match status" value="1"/>
</dbReference>
<keyword evidence="2" id="KW-0547">Nucleotide-binding</keyword>
<evidence type="ECO:0000313" key="9">
    <source>
        <dbReference type="EMBL" id="SDX41806.1"/>
    </source>
</evidence>
<evidence type="ECO:0000256" key="7">
    <source>
        <dbReference type="SAM" id="Phobius"/>
    </source>
</evidence>
<dbReference type="InterPro" id="IPR027417">
    <property type="entry name" value="P-loop_NTPase"/>
</dbReference>
<dbReference type="SUPFAM" id="SSF52540">
    <property type="entry name" value="P-loop containing nucleoside triphosphate hydrolases"/>
    <property type="match status" value="1"/>
</dbReference>
<gene>
    <name evidence="9" type="ORF">SAMN05421783_12513</name>
</gene>
<reference evidence="10" key="1">
    <citation type="submission" date="2016-10" db="EMBL/GenBank/DDBJ databases">
        <authorList>
            <person name="Varghese N."/>
            <person name="Submissions S."/>
        </authorList>
    </citation>
    <scope>NUCLEOTIDE SEQUENCE [LARGE SCALE GENOMIC DNA]</scope>
    <source>
        <strain evidence="10">DSM 217</strain>
    </source>
</reference>
<dbReference type="STRING" id="1058.SAMN05421783_12513"/>
<evidence type="ECO:0000313" key="10">
    <source>
        <dbReference type="Proteomes" id="UP000198816"/>
    </source>
</evidence>
<sequence length="607" mass="67612">MTTNLTRRAEMLDIYSDLYEQTSEAISDQERTELEGGANRLRGQTFTISFIGRFSVGKSLLINRLFLGEDVLTFNLKPTTARTLLIRYGESPALSLVYPDMEGAEHRDVLVPPGGELKAIAAAIMEHTTHLGSPAGHESGYFQLDWPNGQFFREGVQLLDTIGTEDIDDRFIDQTYKAIKSSDAVVMTLSMTQPLTDSERRFLEQHLARTGKKVFLVVNKADARSPEEQEMVLKDLNQRFGALYRESEIRVAERIFAVSAKTGEGLETLRERLVHFVTEERLSEILQSHAEWLRGRLHVWSMDCRQTLTGYEAKKAGDDDQLRIAGDKLRALAERLHHERERLNDLRIDLTEELNRLISDLRDRCLRELKSLDQQGASVQVIGTDLAMAFADGIAGVTTHVQHSARKALQYRIGKLASIDAPSLKELGASNTGIPDELISNAGKAAGLGAIAVGGGNVLIALQVAMATPVPWFGLGGTSLTTLFAGALSPWAIPVILAGAAIFWGSGEYRETRKRQKREAWIASARQSLDKDFVAIESHLGEQLGQYIDAVWQQAEERVSQERKALEFLIAETDLTTLDTRISTMRSEEQRLNDITRRLDTLLPKVA</sequence>
<keyword evidence="6" id="KW-0175">Coiled coil</keyword>
<proteinExistence type="predicted"/>
<keyword evidence="3" id="KW-0378">Hydrolase</keyword>
<evidence type="ECO:0000256" key="6">
    <source>
        <dbReference type="SAM" id="Coils"/>
    </source>
</evidence>
<comment type="subcellular location">
    <subcellularLocation>
        <location evidence="1">Membrane</location>
    </subcellularLocation>
</comment>
<evidence type="ECO:0000256" key="2">
    <source>
        <dbReference type="ARBA" id="ARBA00022741"/>
    </source>
</evidence>
<dbReference type="EMBL" id="FNNZ01000025">
    <property type="protein sequence ID" value="SDX41806.1"/>
    <property type="molecule type" value="Genomic_DNA"/>
</dbReference>
<evidence type="ECO:0000259" key="8">
    <source>
        <dbReference type="Pfam" id="PF00350"/>
    </source>
</evidence>
<feature type="coiled-coil region" evidence="6">
    <location>
        <begin position="329"/>
        <end position="360"/>
    </location>
</feature>
<dbReference type="GO" id="GO:0016020">
    <property type="term" value="C:membrane"/>
    <property type="evidence" value="ECO:0007669"/>
    <property type="project" value="UniProtKB-SubCell"/>
</dbReference>
<dbReference type="GO" id="GO:0005525">
    <property type="term" value="F:GTP binding"/>
    <property type="evidence" value="ECO:0007669"/>
    <property type="project" value="UniProtKB-KW"/>
</dbReference>
<dbReference type="RefSeq" id="WP_093036566.1">
    <property type="nucleotide sequence ID" value="NZ_FNNZ01000025.1"/>
</dbReference>
<keyword evidence="7" id="KW-1133">Transmembrane helix</keyword>
<keyword evidence="10" id="KW-1185">Reference proteome</keyword>
<keyword evidence="4" id="KW-0342">GTP-binding</keyword>
<dbReference type="OrthoDB" id="5295100at2"/>
<name>A0A1H3BIN9_THIRO</name>
<dbReference type="AlphaFoldDB" id="A0A1H3BIN9"/>
<evidence type="ECO:0000256" key="4">
    <source>
        <dbReference type="ARBA" id="ARBA00023134"/>
    </source>
</evidence>
<dbReference type="InterPro" id="IPR045063">
    <property type="entry name" value="Dynamin_N"/>
</dbReference>
<feature type="transmembrane region" description="Helical" evidence="7">
    <location>
        <begin position="445"/>
        <end position="468"/>
    </location>
</feature>
<evidence type="ECO:0000256" key="1">
    <source>
        <dbReference type="ARBA" id="ARBA00004370"/>
    </source>
</evidence>
<feature type="transmembrane region" description="Helical" evidence="7">
    <location>
        <begin position="488"/>
        <end position="507"/>
    </location>
</feature>
<dbReference type="Proteomes" id="UP000198816">
    <property type="component" value="Unassembled WGS sequence"/>
</dbReference>